<gene>
    <name evidence="2" type="ORF">UCREL1_9368</name>
</gene>
<feature type="region of interest" description="Disordered" evidence="1">
    <location>
        <begin position="135"/>
        <end position="230"/>
    </location>
</feature>
<feature type="compositionally biased region" description="Basic and acidic residues" evidence="1">
    <location>
        <begin position="551"/>
        <end position="564"/>
    </location>
</feature>
<feature type="compositionally biased region" description="Acidic residues" evidence="1">
    <location>
        <begin position="536"/>
        <end position="550"/>
    </location>
</feature>
<dbReference type="KEGG" id="ela:UCREL1_9368"/>
<name>M7TAM7_EUTLA</name>
<feature type="compositionally biased region" description="Acidic residues" evidence="1">
    <location>
        <begin position="213"/>
        <end position="230"/>
    </location>
</feature>
<dbReference type="EMBL" id="KB707185">
    <property type="protein sequence ID" value="EMR63695.1"/>
    <property type="molecule type" value="Genomic_DNA"/>
</dbReference>
<dbReference type="Proteomes" id="UP000012174">
    <property type="component" value="Unassembled WGS sequence"/>
</dbReference>
<protein>
    <submittedName>
        <fullName evidence="2">Uncharacterized protein</fullName>
    </submittedName>
</protein>
<dbReference type="STRING" id="1287681.M7TAM7"/>
<reference evidence="3" key="1">
    <citation type="journal article" date="2013" name="Genome Announc.">
        <title>Draft genome sequence of the grapevine dieback fungus Eutypa lata UCR-EL1.</title>
        <authorList>
            <person name="Blanco-Ulate B."/>
            <person name="Rolshausen P.E."/>
            <person name="Cantu D."/>
        </authorList>
    </citation>
    <scope>NUCLEOTIDE SEQUENCE [LARGE SCALE GENOMIC DNA]</scope>
    <source>
        <strain evidence="3">UCR-EL1</strain>
    </source>
</reference>
<dbReference type="AlphaFoldDB" id="M7TAM7"/>
<feature type="compositionally biased region" description="Low complexity" evidence="1">
    <location>
        <begin position="27"/>
        <end position="43"/>
    </location>
</feature>
<feature type="compositionally biased region" description="Low complexity" evidence="1">
    <location>
        <begin position="172"/>
        <end position="189"/>
    </location>
</feature>
<feature type="compositionally biased region" description="Basic residues" evidence="1">
    <location>
        <begin position="565"/>
        <end position="575"/>
    </location>
</feature>
<sequence length="711" mass="76664">MSLLDRVRGRFSGFYQADVDPHEWRLPKPSSSSSLSSASFSSPSPSPSPLLKGDHNNSHNRKGSSGRNGPLIPDPAIFRNAFVPPSTTDPARAVADGRLTYPDASHAAVHLALLECFAHLRRSVRQKLPDAILGGAGASLPADEDRENNGVDDDDDDNTDDSDDDDEKSSSSDKSSLIGTSSSSSSGRSSSRRSGERKRTRTWRRMKGKKDGDDESGDEGDDDDDDDAEDEESQKRWDLLIRLAVTRFGVWWANIDKLLDHATAYTPSYHHHHHHHSPSQSQDAATAVVVVQLTPDYLPPLDVLLVWYAFMLSPPTSPHTTNNNAVVGPSGTDGVTFPPLPSSSPYDAACRAHHHRALQHLCFPWPAIRDVISFSTPTSGSTSIPSSSSSSKPSTATEYHLPRAAANLFRTLSDQPADVLEYLEMPPAYVEGAGVLAGDSGNGGGGGGGEGIVGDVDLFAAVKTQVEPFLARAASLDWLRGPPRTLAGSLERAEEAYRGFLLRGGEQVAGLWGEFELDFERGNENGNGNGNGKGVDEEEEVDEGDGDGDDDKAKSKEPGEESHQQKRRHHHHYHHHRNQIPFGVSLIWRTHRLFPAQYRLFSEGDALAELRRSVLGPGAGWKQLDEMLGDYDQQEGDAADVCECWTCERIRDEAPGFAYDRAAAAVGAGAGAGAVSPSYDGEKEEAGEAEGDALAAAAAEDLDREDILEGG</sequence>
<dbReference type="HOGENOM" id="CLU_388313_0_0_1"/>
<feature type="compositionally biased region" description="Basic residues" evidence="1">
    <location>
        <begin position="195"/>
        <end position="208"/>
    </location>
</feature>
<evidence type="ECO:0000313" key="2">
    <source>
        <dbReference type="EMBL" id="EMR63695.1"/>
    </source>
</evidence>
<feature type="region of interest" description="Disordered" evidence="1">
    <location>
        <begin position="21"/>
        <end position="76"/>
    </location>
</feature>
<dbReference type="OrthoDB" id="2684236at2759"/>
<dbReference type="eggNOG" id="ENOG502SKNT">
    <property type="taxonomic scope" value="Eukaryota"/>
</dbReference>
<evidence type="ECO:0000313" key="3">
    <source>
        <dbReference type="Proteomes" id="UP000012174"/>
    </source>
</evidence>
<feature type="compositionally biased region" description="Acidic residues" evidence="1">
    <location>
        <begin position="142"/>
        <end position="167"/>
    </location>
</feature>
<feature type="region of interest" description="Disordered" evidence="1">
    <location>
        <begin position="521"/>
        <end position="575"/>
    </location>
</feature>
<organism evidence="2 3">
    <name type="scientific">Eutypa lata (strain UCR-EL1)</name>
    <name type="common">Grapevine dieback disease fungus</name>
    <name type="synonym">Eutypa armeniacae</name>
    <dbReference type="NCBI Taxonomy" id="1287681"/>
    <lineage>
        <taxon>Eukaryota</taxon>
        <taxon>Fungi</taxon>
        <taxon>Dikarya</taxon>
        <taxon>Ascomycota</taxon>
        <taxon>Pezizomycotina</taxon>
        <taxon>Sordariomycetes</taxon>
        <taxon>Xylariomycetidae</taxon>
        <taxon>Xylariales</taxon>
        <taxon>Diatrypaceae</taxon>
        <taxon>Eutypa</taxon>
    </lineage>
</organism>
<evidence type="ECO:0000256" key="1">
    <source>
        <dbReference type="SAM" id="MobiDB-lite"/>
    </source>
</evidence>
<proteinExistence type="predicted"/>
<keyword evidence="3" id="KW-1185">Reference proteome</keyword>
<accession>M7TAM7</accession>
<feature type="region of interest" description="Disordered" evidence="1">
    <location>
        <begin position="671"/>
        <end position="693"/>
    </location>
</feature>